<keyword evidence="2" id="KW-0472">Membrane</keyword>
<feature type="transmembrane region" description="Helical" evidence="2">
    <location>
        <begin position="39"/>
        <end position="58"/>
    </location>
</feature>
<reference evidence="4" key="1">
    <citation type="journal article" date="2019" name="Int. J. Syst. Evol. Microbiol.">
        <title>The Global Catalogue of Microorganisms (GCM) 10K type strain sequencing project: providing services to taxonomists for standard genome sequencing and annotation.</title>
        <authorList>
            <consortium name="The Broad Institute Genomics Platform"/>
            <consortium name="The Broad Institute Genome Sequencing Center for Infectious Disease"/>
            <person name="Wu L."/>
            <person name="Ma J."/>
        </authorList>
    </citation>
    <scope>NUCLEOTIDE SEQUENCE [LARGE SCALE GENOMIC DNA]</scope>
    <source>
        <strain evidence="4">CCM 8875</strain>
    </source>
</reference>
<dbReference type="PANTHER" id="PTHR32309:SF13">
    <property type="entry name" value="FERRIC ENTEROBACTIN TRANSPORT PROTEIN FEPE"/>
    <property type="match status" value="1"/>
</dbReference>
<gene>
    <name evidence="3" type="ORF">ACFQ5P_19370</name>
</gene>
<name>A0ABW4E0K7_9RHOB</name>
<keyword evidence="1" id="KW-0175">Coiled coil</keyword>
<keyword evidence="2" id="KW-0812">Transmembrane</keyword>
<comment type="caution">
    <text evidence="3">The sequence shown here is derived from an EMBL/GenBank/DDBJ whole genome shotgun (WGS) entry which is preliminary data.</text>
</comment>
<organism evidence="3 4">
    <name type="scientific">Paracoccus nototheniae</name>
    <dbReference type="NCBI Taxonomy" id="2489002"/>
    <lineage>
        <taxon>Bacteria</taxon>
        <taxon>Pseudomonadati</taxon>
        <taxon>Pseudomonadota</taxon>
        <taxon>Alphaproteobacteria</taxon>
        <taxon>Rhodobacterales</taxon>
        <taxon>Paracoccaceae</taxon>
        <taxon>Paracoccus</taxon>
    </lineage>
</organism>
<evidence type="ECO:0000256" key="1">
    <source>
        <dbReference type="SAM" id="Coils"/>
    </source>
</evidence>
<keyword evidence="4" id="KW-1185">Reference proteome</keyword>
<protein>
    <recommendedName>
        <fullName evidence="5">Polysaccharide chain length determinant N-terminal domain-containing protein</fullName>
    </recommendedName>
</protein>
<feature type="coiled-coil region" evidence="1">
    <location>
        <begin position="197"/>
        <end position="231"/>
    </location>
</feature>
<dbReference type="Proteomes" id="UP001597302">
    <property type="component" value="Unassembled WGS sequence"/>
</dbReference>
<evidence type="ECO:0000313" key="4">
    <source>
        <dbReference type="Proteomes" id="UP001597302"/>
    </source>
</evidence>
<dbReference type="EMBL" id="JBHTOQ010000057">
    <property type="protein sequence ID" value="MFD1483457.1"/>
    <property type="molecule type" value="Genomic_DNA"/>
</dbReference>
<keyword evidence="2" id="KW-1133">Transmembrane helix</keyword>
<dbReference type="PANTHER" id="PTHR32309">
    <property type="entry name" value="TYROSINE-PROTEIN KINASE"/>
    <property type="match status" value="1"/>
</dbReference>
<accession>A0ABW4E0K7</accession>
<dbReference type="InterPro" id="IPR050445">
    <property type="entry name" value="Bact_polysacc_biosynth/exp"/>
</dbReference>
<dbReference type="RefSeq" id="WP_131576549.1">
    <property type="nucleotide sequence ID" value="NZ_CBCSAJ010000054.1"/>
</dbReference>
<sequence>MNQLNSTRERLMLTDHDRDVARPASSFTMGDVFSAARHSPFLIVLLTAMAGGGAFVAAKNMPLTYSATAKLISDAARAGIVAESDTQAQFTPQDSATATIVETVDTPIALDHAYDALSPDMQARLAATFEFPPEAAGDDVMQRALLIQHISSNLDVAHSGRSYVIDISYSSESPELSAAVSNAVAQGYLTSRSDLRVNVYRQMLENLDREIEELTASLRDAERRAQMTREEGKLLSMRFGALTGQRQDEAIEVSADTYAQQREAEREVDATGAVYERLLLEHRQVQSRIGAPELTVQLFAPAIVPLEPAGFNAKPVILALGLMAGFLVGLSLAILRNGRRQRRAGRV</sequence>
<evidence type="ECO:0000313" key="3">
    <source>
        <dbReference type="EMBL" id="MFD1483457.1"/>
    </source>
</evidence>
<evidence type="ECO:0000256" key="2">
    <source>
        <dbReference type="SAM" id="Phobius"/>
    </source>
</evidence>
<proteinExistence type="predicted"/>
<evidence type="ECO:0008006" key="5">
    <source>
        <dbReference type="Google" id="ProtNLM"/>
    </source>
</evidence>
<feature type="transmembrane region" description="Helical" evidence="2">
    <location>
        <begin position="316"/>
        <end position="335"/>
    </location>
</feature>